<protein>
    <submittedName>
        <fullName evidence="1">Uncharacterized protein</fullName>
    </submittedName>
</protein>
<dbReference type="Proteomes" id="UP000299102">
    <property type="component" value="Unassembled WGS sequence"/>
</dbReference>
<organism evidence="1 2">
    <name type="scientific">Eumeta variegata</name>
    <name type="common">Bagworm moth</name>
    <name type="synonym">Eumeta japonica</name>
    <dbReference type="NCBI Taxonomy" id="151549"/>
    <lineage>
        <taxon>Eukaryota</taxon>
        <taxon>Metazoa</taxon>
        <taxon>Ecdysozoa</taxon>
        <taxon>Arthropoda</taxon>
        <taxon>Hexapoda</taxon>
        <taxon>Insecta</taxon>
        <taxon>Pterygota</taxon>
        <taxon>Neoptera</taxon>
        <taxon>Endopterygota</taxon>
        <taxon>Lepidoptera</taxon>
        <taxon>Glossata</taxon>
        <taxon>Ditrysia</taxon>
        <taxon>Tineoidea</taxon>
        <taxon>Psychidae</taxon>
        <taxon>Oiketicinae</taxon>
        <taxon>Eumeta</taxon>
    </lineage>
</organism>
<comment type="caution">
    <text evidence="1">The sequence shown here is derived from an EMBL/GenBank/DDBJ whole genome shotgun (WGS) entry which is preliminary data.</text>
</comment>
<dbReference type="EMBL" id="BGZK01000171">
    <property type="protein sequence ID" value="GBP25748.1"/>
    <property type="molecule type" value="Genomic_DNA"/>
</dbReference>
<evidence type="ECO:0000313" key="1">
    <source>
        <dbReference type="EMBL" id="GBP25748.1"/>
    </source>
</evidence>
<proteinExistence type="predicted"/>
<name>A0A4C1UH66_EUMVA</name>
<gene>
    <name evidence="1" type="ORF">EVAR_12228_1</name>
</gene>
<keyword evidence="2" id="KW-1185">Reference proteome</keyword>
<reference evidence="1 2" key="1">
    <citation type="journal article" date="2019" name="Commun. Biol.">
        <title>The bagworm genome reveals a unique fibroin gene that provides high tensile strength.</title>
        <authorList>
            <person name="Kono N."/>
            <person name="Nakamura H."/>
            <person name="Ohtoshi R."/>
            <person name="Tomita M."/>
            <person name="Numata K."/>
            <person name="Arakawa K."/>
        </authorList>
    </citation>
    <scope>NUCLEOTIDE SEQUENCE [LARGE SCALE GENOMIC DNA]</scope>
</reference>
<evidence type="ECO:0000313" key="2">
    <source>
        <dbReference type="Proteomes" id="UP000299102"/>
    </source>
</evidence>
<dbReference type="AlphaFoldDB" id="A0A4C1UH66"/>
<accession>A0A4C1UH66</accession>
<sequence>MASPVRARPVLFFFSFYRITSPFSNVASSNRDARAQISPNERKYLRPANYVRLELVCAASTWKIGRAEEFPIPIRVRFPCARLSSFTLLMKFHSEALATAGRGSGGYFY</sequence>